<dbReference type="InterPro" id="IPR008979">
    <property type="entry name" value="Galactose-bd-like_sf"/>
</dbReference>
<evidence type="ECO:0000256" key="5">
    <source>
        <dbReference type="ARBA" id="ARBA00022679"/>
    </source>
</evidence>
<dbReference type="InterPro" id="IPR001090">
    <property type="entry name" value="Ephrin_rcpt_lig-bd_dom"/>
</dbReference>
<dbReference type="Gene3D" id="2.60.40.10">
    <property type="entry name" value="Immunoglobulins"/>
    <property type="match status" value="2"/>
</dbReference>
<keyword evidence="10" id="KW-0418">Kinase</keyword>
<feature type="domain" description="Fibronectin type-III" evidence="24">
    <location>
        <begin position="460"/>
        <end position="548"/>
    </location>
</feature>
<dbReference type="PANTHER" id="PTHR46877:SF14">
    <property type="entry name" value="RECEPTOR PROTEIN-TYROSINE KINASE"/>
    <property type="match status" value="1"/>
</dbReference>
<keyword evidence="11 18" id="KW-0067">ATP-binding</keyword>
<dbReference type="InterPro" id="IPR001245">
    <property type="entry name" value="Ser-Thr/Tyr_kinase_cat_dom"/>
</dbReference>
<evidence type="ECO:0000256" key="10">
    <source>
        <dbReference type="ARBA" id="ARBA00022777"/>
    </source>
</evidence>
<accession>E4X2Z0</accession>
<evidence type="ECO:0000256" key="16">
    <source>
        <dbReference type="ARBA" id="ARBA00023180"/>
    </source>
</evidence>
<feature type="disulfide bond" evidence="19">
    <location>
        <begin position="92"/>
        <end position="212"/>
    </location>
</feature>
<dbReference type="PROSITE" id="PS50853">
    <property type="entry name" value="FN3"/>
    <property type="match status" value="2"/>
</dbReference>
<evidence type="ECO:0000256" key="3">
    <source>
        <dbReference type="ARBA" id="ARBA00022475"/>
    </source>
</evidence>
<dbReference type="Pfam" id="PF07714">
    <property type="entry name" value="PK_Tyr_Ser-Thr"/>
    <property type="match status" value="1"/>
</dbReference>
<keyword evidence="6 21" id="KW-0812">Transmembrane</keyword>
<evidence type="ECO:0000256" key="14">
    <source>
        <dbReference type="ARBA" id="ARBA00023137"/>
    </source>
</evidence>
<keyword evidence="7 22" id="KW-0732">Signal</keyword>
<evidence type="ECO:0000259" key="25">
    <source>
        <dbReference type="PROSITE" id="PS51550"/>
    </source>
</evidence>
<keyword evidence="12 21" id="KW-1133">Transmembrane helix</keyword>
<gene>
    <name evidence="26" type="ORF">GSOID_T00017622001</name>
</gene>
<dbReference type="PROSITE" id="PS00109">
    <property type="entry name" value="PROTEIN_KINASE_TYR"/>
    <property type="match status" value="1"/>
</dbReference>
<dbReference type="PROSITE" id="PS50011">
    <property type="entry name" value="PROTEIN_KINASE_DOM"/>
    <property type="match status" value="1"/>
</dbReference>
<comment type="subcellular location">
    <subcellularLocation>
        <location evidence="1">Cell membrane</location>
        <topology evidence="1">Single-pass type I membrane protein</topology>
    </subcellularLocation>
</comment>
<evidence type="ECO:0000256" key="7">
    <source>
        <dbReference type="ARBA" id="ARBA00022729"/>
    </source>
</evidence>
<dbReference type="EMBL" id="FN653023">
    <property type="protein sequence ID" value="CBY17993.1"/>
    <property type="molecule type" value="Genomic_DNA"/>
</dbReference>
<protein>
    <recommendedName>
        <fullName evidence="2">receptor protein-tyrosine kinase</fullName>
        <ecNumber evidence="2">2.7.10.1</ecNumber>
    </recommendedName>
</protein>
<evidence type="ECO:0000313" key="26">
    <source>
        <dbReference type="EMBL" id="CBY17993.1"/>
    </source>
</evidence>
<dbReference type="SUPFAM" id="SSF49265">
    <property type="entry name" value="Fibronectin type III"/>
    <property type="match status" value="1"/>
</dbReference>
<dbReference type="InterPro" id="IPR050449">
    <property type="entry name" value="Ephrin_rcpt_TKs"/>
</dbReference>
<dbReference type="GO" id="GO:0007411">
    <property type="term" value="P:axon guidance"/>
    <property type="evidence" value="ECO:0007669"/>
    <property type="project" value="TreeGrafter"/>
</dbReference>
<proteinExistence type="predicted"/>
<keyword evidence="4" id="KW-0597">Phosphoprotein</keyword>
<dbReference type="Proteomes" id="UP000001307">
    <property type="component" value="Unassembled WGS sequence"/>
</dbReference>
<dbReference type="PIRSF" id="PIRSF000666">
    <property type="entry name" value="TyrPK_ephrin_receptor"/>
    <property type="match status" value="1"/>
</dbReference>
<feature type="active site" description="Proton acceptor" evidence="17">
    <location>
        <position position="756"/>
    </location>
</feature>
<dbReference type="InterPro" id="IPR016257">
    <property type="entry name" value="Tyr_kinase_ephrin_rcpt"/>
</dbReference>
<dbReference type="InterPro" id="IPR020635">
    <property type="entry name" value="Tyr_kinase_cat_dom"/>
</dbReference>
<evidence type="ECO:0000256" key="11">
    <source>
        <dbReference type="ARBA" id="ARBA00022840"/>
    </source>
</evidence>
<dbReference type="InterPro" id="IPR008266">
    <property type="entry name" value="Tyr_kinase_AS"/>
</dbReference>
<dbReference type="Gene3D" id="2.60.120.260">
    <property type="entry name" value="Galactose-binding domain-like"/>
    <property type="match status" value="1"/>
</dbReference>
<dbReference type="Pfam" id="PF00041">
    <property type="entry name" value="fn3"/>
    <property type="match status" value="1"/>
</dbReference>
<dbReference type="InterPro" id="IPR017441">
    <property type="entry name" value="Protein_kinase_ATP_BS"/>
</dbReference>
<dbReference type="OrthoDB" id="4062651at2759"/>
<keyword evidence="15" id="KW-0675">Receptor</keyword>
<feature type="signal peptide" evidence="22">
    <location>
        <begin position="1"/>
        <end position="15"/>
    </location>
</feature>
<dbReference type="SMART" id="SM00615">
    <property type="entry name" value="EPH_lbd"/>
    <property type="match status" value="1"/>
</dbReference>
<dbReference type="PROSITE" id="PS51550">
    <property type="entry name" value="EPH_LBD"/>
    <property type="match status" value="1"/>
</dbReference>
<dbReference type="Pfam" id="PF01404">
    <property type="entry name" value="Ephrin_lbd"/>
    <property type="match status" value="1"/>
</dbReference>
<dbReference type="SUPFAM" id="SSF56112">
    <property type="entry name" value="Protein kinase-like (PK-like)"/>
    <property type="match status" value="1"/>
</dbReference>
<keyword evidence="16" id="KW-0325">Glycoprotein</keyword>
<keyword evidence="27" id="KW-1185">Reference proteome</keyword>
<keyword evidence="14" id="KW-0829">Tyrosine-protein kinase</keyword>
<dbReference type="PANTHER" id="PTHR46877">
    <property type="entry name" value="EPH RECEPTOR A5"/>
    <property type="match status" value="1"/>
</dbReference>
<feature type="transmembrane region" description="Helical" evidence="21">
    <location>
        <begin position="550"/>
        <end position="574"/>
    </location>
</feature>
<dbReference type="Gene3D" id="2.10.50.10">
    <property type="entry name" value="Tumor Necrosis Factor Receptor, subunit A, domain 2"/>
    <property type="match status" value="1"/>
</dbReference>
<dbReference type="SMART" id="SM00219">
    <property type="entry name" value="TyrKc"/>
    <property type="match status" value="1"/>
</dbReference>
<evidence type="ECO:0000256" key="6">
    <source>
        <dbReference type="ARBA" id="ARBA00022692"/>
    </source>
</evidence>
<keyword evidence="9 18" id="KW-0547">Nucleotide-binding</keyword>
<feature type="domain" description="Fibronectin type-III" evidence="24">
    <location>
        <begin position="352"/>
        <end position="456"/>
    </location>
</feature>
<dbReference type="EC" id="2.7.10.1" evidence="2"/>
<dbReference type="InterPro" id="IPR011009">
    <property type="entry name" value="Kinase-like_dom_sf"/>
</dbReference>
<sequence>MIGQLTIILLSSVQAVRISRAVKTQSVAEEHPGIYELEDTYKYTTSLNWTTFNEYSEESDSSLSSYDYYDYFFKEDWSDSTSPNGHRTYSVCDANKEKTSWSDQWLRSKFIKIPAELRHAEISVQVDYAFPDCPKNGDCKYTFEVFKLERDTDSASDNSPAWLDSSYDKLKTIAAQEHFQQGDNSVKSTKETLTFKSSKVGFYIAFKTRKSCVSISRMRAFVKVCPERNIDLAVFPKTPSIEGRHVTVSGYCVPNAEPADFNVPISGKCVDMQTYTATQNLCICRDGYERQGNLCRACPKDTFRRGKTEHCRPCPDNRESFGKAAFCECKPGFRADPNSDDKKDKCYRPASAPIINSPHSITDDKSITLSVVRPADQAEYDADTDFRYEVTICSVSNINMPTCPWTNEHISQSRMSSRRFDRLEPDTKYEVTITAVNRVTTYNNNSVKKTFTTKQTPLGRVLGLTMNQSRDKKTLLVQWEPPKEGAVDHYRVVFSNSADEEQIVTVSVPSFNITDIVPNMKYRARVTAVNAAGAGKTTEVVEVTEDDAPAMTMIIAAGLGLVLIMMVVVCAILCKKGVRRDDKKDSQSGTGSTVPFLPDQTILPTTANAYGTGPSPFGAFGKLEIAPGAYQMTEEKIGEGEFSSVHKGYLTTEGGKRIPVAVKSLKSGVGMRYKSDFLDEGQVLNGFDHPQIIALKGVVTRSMPLMIMTEFMENGSLDNFLRKNRNGISVLEMVNILYDAASGMAYLQDKGFIHRDLAARNILIDSTRRAKIADFGLGRIVEANDPNATYNALGGKIAIKWTAPEAISAKAFSHGSDVWSFGVLMWEVMSYGEAPYWDMTNDAVIRNITNGQRLPQPYGCPDAIYEIMRECWKHKQEDRPSFKQLKLRLFDLLQAPELLSSAAHM</sequence>
<feature type="domain" description="Protein kinase" evidence="23">
    <location>
        <begin position="631"/>
        <end position="893"/>
    </location>
</feature>
<dbReference type="InterPro" id="IPR000719">
    <property type="entry name" value="Prot_kinase_dom"/>
</dbReference>
<evidence type="ECO:0000256" key="17">
    <source>
        <dbReference type="PIRSR" id="PIRSR000666-1"/>
    </source>
</evidence>
<evidence type="ECO:0000256" key="22">
    <source>
        <dbReference type="SAM" id="SignalP"/>
    </source>
</evidence>
<evidence type="ECO:0000256" key="2">
    <source>
        <dbReference type="ARBA" id="ARBA00011902"/>
    </source>
</evidence>
<feature type="domain" description="Eph LBD" evidence="25">
    <location>
        <begin position="34"/>
        <end position="230"/>
    </location>
</feature>
<dbReference type="AlphaFoldDB" id="E4X2Z0"/>
<evidence type="ECO:0000256" key="18">
    <source>
        <dbReference type="PIRSR" id="PIRSR000666-2"/>
    </source>
</evidence>
<evidence type="ECO:0000256" key="19">
    <source>
        <dbReference type="PIRSR" id="PIRSR000666-3"/>
    </source>
</evidence>
<evidence type="ECO:0000256" key="12">
    <source>
        <dbReference type="ARBA" id="ARBA00022989"/>
    </source>
</evidence>
<dbReference type="InterPro" id="IPR009030">
    <property type="entry name" value="Growth_fac_rcpt_cys_sf"/>
</dbReference>
<organism evidence="26">
    <name type="scientific">Oikopleura dioica</name>
    <name type="common">Tunicate</name>
    <dbReference type="NCBI Taxonomy" id="34765"/>
    <lineage>
        <taxon>Eukaryota</taxon>
        <taxon>Metazoa</taxon>
        <taxon>Chordata</taxon>
        <taxon>Tunicata</taxon>
        <taxon>Appendicularia</taxon>
        <taxon>Copelata</taxon>
        <taxon>Oikopleuridae</taxon>
        <taxon>Oikopleura</taxon>
    </lineage>
</organism>
<dbReference type="GO" id="GO:0005886">
    <property type="term" value="C:plasma membrane"/>
    <property type="evidence" value="ECO:0007669"/>
    <property type="project" value="UniProtKB-SubCell"/>
</dbReference>
<name>E4X2Z0_OIKDI</name>
<feature type="binding site" evidence="18 20">
    <location>
        <position position="663"/>
    </location>
    <ligand>
        <name>ATP</name>
        <dbReference type="ChEBI" id="CHEBI:30616"/>
    </ligand>
</feature>
<evidence type="ECO:0000256" key="15">
    <source>
        <dbReference type="ARBA" id="ARBA00023170"/>
    </source>
</evidence>
<dbReference type="PROSITE" id="PS00107">
    <property type="entry name" value="PROTEIN_KINASE_ATP"/>
    <property type="match status" value="1"/>
</dbReference>
<dbReference type="GO" id="GO:0030425">
    <property type="term" value="C:dendrite"/>
    <property type="evidence" value="ECO:0007669"/>
    <property type="project" value="TreeGrafter"/>
</dbReference>
<keyword evidence="5" id="KW-0808">Transferase</keyword>
<dbReference type="Gene3D" id="1.10.510.10">
    <property type="entry name" value="Transferase(Phosphotransferase) domain 1"/>
    <property type="match status" value="1"/>
</dbReference>
<dbReference type="SUPFAM" id="SSF57184">
    <property type="entry name" value="Growth factor receptor domain"/>
    <property type="match status" value="1"/>
</dbReference>
<dbReference type="InterPro" id="IPR013783">
    <property type="entry name" value="Ig-like_fold"/>
</dbReference>
<evidence type="ECO:0000256" key="1">
    <source>
        <dbReference type="ARBA" id="ARBA00004251"/>
    </source>
</evidence>
<dbReference type="SMART" id="SM00060">
    <property type="entry name" value="FN3"/>
    <property type="match status" value="2"/>
</dbReference>
<dbReference type="InterPro" id="IPR036116">
    <property type="entry name" value="FN3_sf"/>
</dbReference>
<feature type="chain" id="PRO_5012361661" description="receptor protein-tyrosine kinase" evidence="22">
    <location>
        <begin position="16"/>
        <end position="905"/>
    </location>
</feature>
<dbReference type="InterPro" id="IPR003961">
    <property type="entry name" value="FN3_dom"/>
</dbReference>
<evidence type="ECO:0000256" key="9">
    <source>
        <dbReference type="ARBA" id="ARBA00022741"/>
    </source>
</evidence>
<dbReference type="CDD" id="cd00063">
    <property type="entry name" value="FN3"/>
    <property type="match status" value="2"/>
</dbReference>
<keyword evidence="19" id="KW-1015">Disulfide bond</keyword>
<feature type="disulfide bond" evidence="19">
    <location>
        <begin position="133"/>
        <end position="139"/>
    </location>
</feature>
<dbReference type="GO" id="GO:0005524">
    <property type="term" value="F:ATP binding"/>
    <property type="evidence" value="ECO:0007669"/>
    <property type="project" value="UniProtKB-UniRule"/>
</dbReference>
<reference evidence="26" key="1">
    <citation type="journal article" date="2010" name="Science">
        <title>Plasticity of animal genome architecture unmasked by rapid evolution of a pelagic tunicate.</title>
        <authorList>
            <person name="Denoeud F."/>
            <person name="Henriet S."/>
            <person name="Mungpakdee S."/>
            <person name="Aury J.M."/>
            <person name="Da Silva C."/>
            <person name="Brinkmann H."/>
            <person name="Mikhaleva J."/>
            <person name="Olsen L.C."/>
            <person name="Jubin C."/>
            <person name="Canestro C."/>
            <person name="Bouquet J.M."/>
            <person name="Danks G."/>
            <person name="Poulain J."/>
            <person name="Campsteijn C."/>
            <person name="Adamski M."/>
            <person name="Cross I."/>
            <person name="Yadetie F."/>
            <person name="Muffato M."/>
            <person name="Louis A."/>
            <person name="Butcher S."/>
            <person name="Tsagkogeorga G."/>
            <person name="Konrad A."/>
            <person name="Singh S."/>
            <person name="Jensen M.F."/>
            <person name="Cong E.H."/>
            <person name="Eikeseth-Otteraa H."/>
            <person name="Noel B."/>
            <person name="Anthouard V."/>
            <person name="Porcel B.M."/>
            <person name="Kachouri-Lafond R."/>
            <person name="Nishino A."/>
            <person name="Ugolini M."/>
            <person name="Chourrout P."/>
            <person name="Nishida H."/>
            <person name="Aasland R."/>
            <person name="Huzurbazar S."/>
            <person name="Westhof E."/>
            <person name="Delsuc F."/>
            <person name="Lehrach H."/>
            <person name="Reinhardt R."/>
            <person name="Weissenbach J."/>
            <person name="Roy S.W."/>
            <person name="Artiguenave F."/>
            <person name="Postlethwait J.H."/>
            <person name="Manak J.R."/>
            <person name="Thompson E.M."/>
            <person name="Jaillon O."/>
            <person name="Du Pasquier L."/>
            <person name="Boudinot P."/>
            <person name="Liberles D.A."/>
            <person name="Volff J.N."/>
            <person name="Philippe H."/>
            <person name="Lenhard B."/>
            <person name="Roest Crollius H."/>
            <person name="Wincker P."/>
            <person name="Chourrout D."/>
        </authorList>
    </citation>
    <scope>NUCLEOTIDE SEQUENCE [LARGE SCALE GENOMIC DNA]</scope>
</reference>
<dbReference type="InParanoid" id="E4X2Z0"/>
<keyword evidence="13 21" id="KW-0472">Membrane</keyword>
<evidence type="ECO:0000259" key="24">
    <source>
        <dbReference type="PROSITE" id="PS50853"/>
    </source>
</evidence>
<evidence type="ECO:0000256" key="4">
    <source>
        <dbReference type="ARBA" id="ARBA00022553"/>
    </source>
</evidence>
<keyword evidence="3" id="KW-1003">Cell membrane</keyword>
<dbReference type="FunFam" id="1.10.510.10:FF:000268">
    <property type="entry name" value="Receptor protein-tyrosine kinase"/>
    <property type="match status" value="1"/>
</dbReference>
<evidence type="ECO:0000256" key="21">
    <source>
        <dbReference type="SAM" id="Phobius"/>
    </source>
</evidence>
<evidence type="ECO:0000256" key="20">
    <source>
        <dbReference type="PROSITE-ProRule" id="PRU10141"/>
    </source>
</evidence>
<evidence type="ECO:0000259" key="23">
    <source>
        <dbReference type="PROSITE" id="PS50011"/>
    </source>
</evidence>
<keyword evidence="8" id="KW-0677">Repeat</keyword>
<evidence type="ECO:0000256" key="13">
    <source>
        <dbReference type="ARBA" id="ARBA00023136"/>
    </source>
</evidence>
<dbReference type="PRINTS" id="PR00109">
    <property type="entry name" value="TYRKINASE"/>
</dbReference>
<evidence type="ECO:0000256" key="8">
    <source>
        <dbReference type="ARBA" id="ARBA00022737"/>
    </source>
</evidence>
<dbReference type="SUPFAM" id="SSF49785">
    <property type="entry name" value="Galactose-binding domain-like"/>
    <property type="match status" value="1"/>
</dbReference>
<evidence type="ECO:0000313" key="27">
    <source>
        <dbReference type="Proteomes" id="UP000001307"/>
    </source>
</evidence>
<dbReference type="GO" id="GO:0005005">
    <property type="term" value="F:transmembrane-ephrin receptor activity"/>
    <property type="evidence" value="ECO:0007669"/>
    <property type="project" value="TreeGrafter"/>
</dbReference>